<keyword evidence="10" id="KW-1185">Reference proteome</keyword>
<evidence type="ECO:0000256" key="7">
    <source>
        <dbReference type="SAM" id="MobiDB-lite"/>
    </source>
</evidence>
<dbReference type="Proteomes" id="UP000053095">
    <property type="component" value="Unassembled WGS sequence"/>
</dbReference>
<evidence type="ECO:0000256" key="2">
    <source>
        <dbReference type="ARBA" id="ARBA00010617"/>
    </source>
</evidence>
<dbReference type="GO" id="GO:0005506">
    <property type="term" value="F:iron ion binding"/>
    <property type="evidence" value="ECO:0007669"/>
    <property type="project" value="InterPro"/>
</dbReference>
<keyword evidence="8" id="KW-0472">Membrane</keyword>
<accession>A0A0B8MY51</accession>
<feature type="transmembrane region" description="Helical" evidence="8">
    <location>
        <begin position="12"/>
        <end position="32"/>
    </location>
</feature>
<evidence type="ECO:0000256" key="1">
    <source>
        <dbReference type="ARBA" id="ARBA00001971"/>
    </source>
</evidence>
<name>A0A0B8MY51_TALPI</name>
<dbReference type="InterPro" id="IPR002403">
    <property type="entry name" value="Cyt_P450_E_grp-IV"/>
</dbReference>
<dbReference type="InterPro" id="IPR036396">
    <property type="entry name" value="Cyt_P450_sf"/>
</dbReference>
<keyword evidence="8" id="KW-1133">Transmembrane helix</keyword>
<organism evidence="9 10">
    <name type="scientific">Talaromyces pinophilus</name>
    <name type="common">Penicillium pinophilum</name>
    <dbReference type="NCBI Taxonomy" id="128442"/>
    <lineage>
        <taxon>Eukaryota</taxon>
        <taxon>Fungi</taxon>
        <taxon>Dikarya</taxon>
        <taxon>Ascomycota</taxon>
        <taxon>Pezizomycotina</taxon>
        <taxon>Eurotiomycetes</taxon>
        <taxon>Eurotiomycetidae</taxon>
        <taxon>Eurotiales</taxon>
        <taxon>Trichocomaceae</taxon>
        <taxon>Talaromyces</taxon>
        <taxon>Talaromyces sect. Talaromyces</taxon>
    </lineage>
</organism>
<proteinExistence type="inferred from homology"/>
<dbReference type="PRINTS" id="PR00465">
    <property type="entry name" value="EP450IV"/>
</dbReference>
<evidence type="ECO:0000256" key="5">
    <source>
        <dbReference type="ARBA" id="ARBA00023004"/>
    </source>
</evidence>
<dbReference type="CDD" id="cd11041">
    <property type="entry name" value="CYP503A1-like"/>
    <property type="match status" value="1"/>
</dbReference>
<dbReference type="InterPro" id="IPR036318">
    <property type="entry name" value="FAD-bd_PCMH-like_sf"/>
</dbReference>
<dbReference type="Pfam" id="PF00067">
    <property type="entry name" value="p450"/>
    <property type="match status" value="1"/>
</dbReference>
<dbReference type="Gene3D" id="3.40.462.20">
    <property type="match status" value="1"/>
</dbReference>
<dbReference type="InterPro" id="IPR001128">
    <property type="entry name" value="Cyt_P450"/>
</dbReference>
<dbReference type="InterPro" id="IPR016169">
    <property type="entry name" value="FAD-bd_PCMH_sub2"/>
</dbReference>
<evidence type="ECO:0000256" key="4">
    <source>
        <dbReference type="ARBA" id="ARBA00023002"/>
    </source>
</evidence>
<evidence type="ECO:0000313" key="9">
    <source>
        <dbReference type="EMBL" id="GAM35122.1"/>
    </source>
</evidence>
<feature type="region of interest" description="Disordered" evidence="7">
    <location>
        <begin position="776"/>
        <end position="801"/>
    </location>
</feature>
<dbReference type="GO" id="GO:0004497">
    <property type="term" value="F:monooxygenase activity"/>
    <property type="evidence" value="ECO:0007669"/>
    <property type="project" value="InterPro"/>
</dbReference>
<keyword evidence="8" id="KW-0812">Transmembrane</keyword>
<reference evidence="10" key="1">
    <citation type="journal article" date="2015" name="Genome Announc.">
        <title>Draft genome sequence of Talaromyces cellulolyticus strain Y-94, a source of lignocellulosic biomass-degrading enzymes.</title>
        <authorList>
            <person name="Fujii T."/>
            <person name="Koike H."/>
            <person name="Sawayama S."/>
            <person name="Yano S."/>
            <person name="Inoue H."/>
        </authorList>
    </citation>
    <scope>NUCLEOTIDE SEQUENCE [LARGE SCALE GENOMIC DNA]</scope>
    <source>
        <strain evidence="10">Y-94</strain>
    </source>
</reference>
<keyword evidence="5 6" id="KW-0408">Iron</keyword>
<keyword evidence="3 6" id="KW-0479">Metal-binding</keyword>
<comment type="cofactor">
    <cofactor evidence="1 6">
        <name>heme</name>
        <dbReference type="ChEBI" id="CHEBI:30413"/>
    </cofactor>
</comment>
<dbReference type="GO" id="GO:0016705">
    <property type="term" value="F:oxidoreductase activity, acting on paired donors, with incorporation or reduction of molecular oxygen"/>
    <property type="evidence" value="ECO:0007669"/>
    <property type="project" value="InterPro"/>
</dbReference>
<sequence length="801" mass="88957">MATAWEVEFGTQSGFALTSVAVMIALVMALLFRGDEKPHAPRIGRRPDIFGGRARGRAEFLVHGKRFAEEGYAKYKHSMYKVQTADMERLILSTKYLNELRSVPGDVLSSVDAQCERHLAWWTTLDVVKNSSLHTDVVRVQLTQNLHLLVPDLMDEVRNAFFVEFPSNQKGIHSVPAHAMVHRITSKVVNRALVGVPLCQNEEWLQTSLGYTVDAFTISGELRPLSWFYRPVAYLKLDARKSVKRRLETATRLIRPLVEQRQQPDPKHVDVIQWMVAHAQTKRDRLPAELAHKILFLCLASIASSSMGVTHALYDLCAMPEYIPILREEVETVLTEHGGWTLAALNAMRKLDSFLKESQRMNHPGLFSFNRKVLKQITLSDGTRLERGTFVSVPTYCIARDAEYYPSPLTFDGFRFSRLRESSAEDSNKHQFTSTGPANLAFGYGLNACPGPDQVLDITVVLASGEVVIANACQNSDLFTALRGGGGGTFGVVISATIKTYPTFSVLTHTMGVIPLSNTTLSRMINVTASLLSKYPILSDAGFAGYGLLGDSSIMDLDVPYVYGHTFSLVLPSSTSSGGNAAVERAKSLINTELVKDLLTYNGSEILLTSTWASYPSFQDYYGTGGSAWMGATNIMLSSRMFGKESLLNNSKNLEGMIYTTFTTQDEKSLSASRTAFLMNLVGGGKVLEPQSYTSMQPTWRKTYVLNEIITSWLADLNAQEVKDFQRDVAIRKTNAMRELTPGMGAYVNEALHDDPDWKENFWGPNYNWLKSIKQSTTRKKSSGEGNALEARDGLRTQATS</sequence>
<comment type="similarity">
    <text evidence="2">Belongs to the cytochrome P450 family.</text>
</comment>
<evidence type="ECO:0000256" key="6">
    <source>
        <dbReference type="PIRSR" id="PIRSR602403-1"/>
    </source>
</evidence>
<keyword evidence="6" id="KW-0349">Heme</keyword>
<dbReference type="EMBL" id="DF933812">
    <property type="protein sequence ID" value="GAM35122.1"/>
    <property type="molecule type" value="Genomic_DNA"/>
</dbReference>
<dbReference type="GO" id="GO:0020037">
    <property type="term" value="F:heme binding"/>
    <property type="evidence" value="ECO:0007669"/>
    <property type="project" value="InterPro"/>
</dbReference>
<dbReference type="PANTHER" id="PTHR46206">
    <property type="entry name" value="CYTOCHROME P450"/>
    <property type="match status" value="1"/>
</dbReference>
<dbReference type="SUPFAM" id="SSF48264">
    <property type="entry name" value="Cytochrome P450"/>
    <property type="match status" value="1"/>
</dbReference>
<evidence type="ECO:0000256" key="3">
    <source>
        <dbReference type="ARBA" id="ARBA00022723"/>
    </source>
</evidence>
<protein>
    <submittedName>
        <fullName evidence="9">Uncharacterized protein</fullName>
    </submittedName>
</protein>
<dbReference type="SUPFAM" id="SSF56176">
    <property type="entry name" value="FAD-binding/transporter-associated domain-like"/>
    <property type="match status" value="1"/>
</dbReference>
<gene>
    <name evidence="9" type="ORF">TCE0_016r03185</name>
</gene>
<dbReference type="Gene3D" id="3.30.465.10">
    <property type="match status" value="1"/>
</dbReference>
<keyword evidence="4" id="KW-0560">Oxidoreductase</keyword>
<evidence type="ECO:0000313" key="10">
    <source>
        <dbReference type="Proteomes" id="UP000053095"/>
    </source>
</evidence>
<dbReference type="GO" id="GO:0050660">
    <property type="term" value="F:flavin adenine dinucleotide binding"/>
    <property type="evidence" value="ECO:0007669"/>
    <property type="project" value="InterPro"/>
</dbReference>
<dbReference type="AlphaFoldDB" id="A0A0B8MY51"/>
<dbReference type="Gene3D" id="1.10.630.10">
    <property type="entry name" value="Cytochrome P450"/>
    <property type="match status" value="1"/>
</dbReference>
<feature type="binding site" description="axial binding residue" evidence="6">
    <location>
        <position position="449"/>
    </location>
    <ligand>
        <name>heme</name>
        <dbReference type="ChEBI" id="CHEBI:30413"/>
    </ligand>
    <ligandPart>
        <name>Fe</name>
        <dbReference type="ChEBI" id="CHEBI:18248"/>
    </ligandPart>
</feature>
<evidence type="ECO:0000256" key="8">
    <source>
        <dbReference type="SAM" id="Phobius"/>
    </source>
</evidence>